<dbReference type="InterPro" id="IPR018713">
    <property type="entry name" value="MPAB/Lcp_cat_dom"/>
</dbReference>
<dbReference type="EMBL" id="CAFBOF010000049">
    <property type="protein sequence ID" value="CAB4986679.1"/>
    <property type="molecule type" value="Genomic_DNA"/>
</dbReference>
<evidence type="ECO:0000313" key="2">
    <source>
        <dbReference type="EMBL" id="CAB4720557.1"/>
    </source>
</evidence>
<dbReference type="Pfam" id="PF09995">
    <property type="entry name" value="MPAB_Lcp_cat"/>
    <property type="match status" value="1"/>
</dbReference>
<dbReference type="EMBL" id="CAFBMM010000049">
    <property type="protein sequence ID" value="CAB4909561.1"/>
    <property type="molecule type" value="Genomic_DNA"/>
</dbReference>
<reference evidence="3" key="1">
    <citation type="submission" date="2020-05" db="EMBL/GenBank/DDBJ databases">
        <authorList>
            <person name="Chiriac C."/>
            <person name="Salcher M."/>
            <person name="Ghai R."/>
            <person name="Kavagutti S V."/>
        </authorList>
    </citation>
    <scope>NUCLEOTIDE SEQUENCE</scope>
</reference>
<protein>
    <submittedName>
        <fullName evidence="3">Unannotated protein</fullName>
    </submittedName>
</protein>
<accession>A0A6J7GMP3</accession>
<evidence type="ECO:0000259" key="1">
    <source>
        <dbReference type="Pfam" id="PF09995"/>
    </source>
</evidence>
<organism evidence="3">
    <name type="scientific">freshwater metagenome</name>
    <dbReference type="NCBI Taxonomy" id="449393"/>
    <lineage>
        <taxon>unclassified sequences</taxon>
        <taxon>metagenomes</taxon>
        <taxon>ecological metagenomes</taxon>
    </lineage>
</organism>
<evidence type="ECO:0000313" key="3">
    <source>
        <dbReference type="EMBL" id="CAB4909561.1"/>
    </source>
</evidence>
<sequence>MRHYVGMAFLVPSELAEVAASALRTGFIRALRVDPEEPIFSTEGDAGWFGPESVVWRVHSDLSTLVGGLRALLYQTLHPLAIAGVAEHSDYRHDPWGRLHRTAEFVAATTYGTSEEAQAAVEVVKRVHQHVKGVAPDGRPYSANDPDLLAWVHATEVDSFLAAYNRYGPGLSPADADQYVAEMAVVGRALDSDPVPETTAELAEVIARYRIHASPQARETLKFLVFPPLDWKLRPAYGLVTAAAIELLPVTAQIELRLISPPFAGPVAVRPALRTLLNTLRWALGEAPALAAARERTAKDN</sequence>
<dbReference type="EMBL" id="CAEZYK010000024">
    <property type="protein sequence ID" value="CAB4720557.1"/>
    <property type="molecule type" value="Genomic_DNA"/>
</dbReference>
<evidence type="ECO:0000313" key="5">
    <source>
        <dbReference type="EMBL" id="CAB5022862.1"/>
    </source>
</evidence>
<name>A0A6J7GMP3_9ZZZZ</name>
<proteinExistence type="predicted"/>
<dbReference type="AlphaFoldDB" id="A0A6J7GMP3"/>
<dbReference type="PANTHER" id="PTHR36151">
    <property type="entry name" value="BLR2777 PROTEIN"/>
    <property type="match status" value="1"/>
</dbReference>
<dbReference type="PANTHER" id="PTHR36151:SF3">
    <property type="entry name" value="ER-BOUND OXYGENASE MPAB_MPAB'_RUBBER OXYGENASE CATALYTIC DOMAIN-CONTAINING PROTEIN"/>
    <property type="match status" value="1"/>
</dbReference>
<dbReference type="GO" id="GO:0016491">
    <property type="term" value="F:oxidoreductase activity"/>
    <property type="evidence" value="ECO:0007669"/>
    <property type="project" value="InterPro"/>
</dbReference>
<dbReference type="EMBL" id="CAFBPQ010000019">
    <property type="protein sequence ID" value="CAB5022862.1"/>
    <property type="molecule type" value="Genomic_DNA"/>
</dbReference>
<feature type="domain" description="ER-bound oxygenase mpaB/mpaB'/Rubber oxygenase catalytic" evidence="1">
    <location>
        <begin position="56"/>
        <end position="276"/>
    </location>
</feature>
<gene>
    <name evidence="2" type="ORF">UFOPK2683_00584</name>
    <name evidence="3" type="ORF">UFOPK3605_01005</name>
    <name evidence="4" type="ORF">UFOPK3897_01471</name>
    <name evidence="5" type="ORF">UFOPK4121_00775</name>
</gene>
<evidence type="ECO:0000313" key="4">
    <source>
        <dbReference type="EMBL" id="CAB4986679.1"/>
    </source>
</evidence>